<dbReference type="Gene3D" id="3.90.226.10">
    <property type="entry name" value="2-enoyl-CoA Hydratase, Chain A, domain 1"/>
    <property type="match status" value="1"/>
</dbReference>
<dbReference type="EMBL" id="CAJNNV010009556">
    <property type="protein sequence ID" value="CAE8597528.1"/>
    <property type="molecule type" value="Genomic_DNA"/>
</dbReference>
<evidence type="ECO:0000313" key="3">
    <source>
        <dbReference type="Proteomes" id="UP000654075"/>
    </source>
</evidence>
<organism evidence="2 3">
    <name type="scientific">Polarella glacialis</name>
    <name type="common">Dinoflagellate</name>
    <dbReference type="NCBI Taxonomy" id="89957"/>
    <lineage>
        <taxon>Eukaryota</taxon>
        <taxon>Sar</taxon>
        <taxon>Alveolata</taxon>
        <taxon>Dinophyceae</taxon>
        <taxon>Suessiales</taxon>
        <taxon>Suessiaceae</taxon>
        <taxon>Polarella</taxon>
    </lineage>
</organism>
<evidence type="ECO:0000313" key="2">
    <source>
        <dbReference type="EMBL" id="CAE8597528.1"/>
    </source>
</evidence>
<reference evidence="2" key="1">
    <citation type="submission" date="2021-02" db="EMBL/GenBank/DDBJ databases">
        <authorList>
            <person name="Dougan E. K."/>
            <person name="Rhodes N."/>
            <person name="Thang M."/>
            <person name="Chan C."/>
        </authorList>
    </citation>
    <scope>NUCLEOTIDE SEQUENCE</scope>
</reference>
<dbReference type="Pfam" id="PF00378">
    <property type="entry name" value="ECH_1"/>
    <property type="match status" value="1"/>
</dbReference>
<keyword evidence="3" id="KW-1185">Reference proteome</keyword>
<dbReference type="OrthoDB" id="10556494at2759"/>
<gene>
    <name evidence="2" type="ORF">PGLA1383_LOCUS15971</name>
</gene>
<dbReference type="SUPFAM" id="SSF52096">
    <property type="entry name" value="ClpP/crotonase"/>
    <property type="match status" value="1"/>
</dbReference>
<comment type="caution">
    <text evidence="2">The sequence shown here is derived from an EMBL/GenBank/DDBJ whole genome shotgun (WGS) entry which is preliminary data.</text>
</comment>
<evidence type="ECO:0000256" key="1">
    <source>
        <dbReference type="SAM" id="MobiDB-lite"/>
    </source>
</evidence>
<name>A0A813EHB9_POLGL</name>
<dbReference type="InterPro" id="IPR001753">
    <property type="entry name" value="Enoyl-CoA_hydra/iso"/>
</dbReference>
<dbReference type="InterPro" id="IPR029045">
    <property type="entry name" value="ClpP/crotonase-like_dom_sf"/>
</dbReference>
<proteinExistence type="predicted"/>
<dbReference type="AlphaFoldDB" id="A0A813EHB9"/>
<sequence length="312" mass="32750">MAGICIQGAGPHFCPGGNPQAQRRRGESRFSEAPYAIFVAALRLREAGGPLACALQGLVLGGGLAIAMLADFRVVECGATLSLGNLSRGMVPCMLLTHTLPTNLGNLSKALELYLSDDALPASSVLELLPLSDAFAASPQDAKRAARVLLESLAAQLASVVGSIRTPVDEQRFASEAVGLQLSLQTLSSVQTKPETPQLCFPSSLSGTSGIMEIHPKSARQVQMPIVEVESGPELLQVASSTPGHRLPRLPGRSLRALGLRGRGGSQRTAPHDGRRRLPGRSTEDFAKETAPQRLRNTSPKVAANGTAMIAV</sequence>
<dbReference type="Proteomes" id="UP000654075">
    <property type="component" value="Unassembled WGS sequence"/>
</dbReference>
<protein>
    <submittedName>
        <fullName evidence="2">Uncharacterized protein</fullName>
    </submittedName>
</protein>
<accession>A0A813EHB9</accession>
<feature type="region of interest" description="Disordered" evidence="1">
    <location>
        <begin position="257"/>
        <end position="299"/>
    </location>
</feature>